<dbReference type="InterPro" id="IPR018289">
    <property type="entry name" value="MULE_transposase_dom"/>
</dbReference>
<feature type="domain" description="MULE transposase" evidence="1">
    <location>
        <begin position="201"/>
        <end position="303"/>
    </location>
</feature>
<dbReference type="eggNOG" id="ENOG502R7RE">
    <property type="taxonomic scope" value="Eukaryota"/>
</dbReference>
<dbReference type="Pfam" id="PF10551">
    <property type="entry name" value="MULE"/>
    <property type="match status" value="1"/>
</dbReference>
<evidence type="ECO:0000313" key="3">
    <source>
        <dbReference type="Proteomes" id="UP000018721"/>
    </source>
</evidence>
<evidence type="ECO:0000259" key="1">
    <source>
        <dbReference type="Pfam" id="PF10551"/>
    </source>
</evidence>
<accession>V9FVK1</accession>
<comment type="caution">
    <text evidence="2">The sequence shown here is derived from an EMBL/GenBank/DDBJ whole genome shotgun (WGS) entry which is preliminary data.</text>
</comment>
<dbReference type="Proteomes" id="UP000018721">
    <property type="component" value="Unassembled WGS sequence"/>
</dbReference>
<reference evidence="2 3" key="1">
    <citation type="submission" date="2013-11" db="EMBL/GenBank/DDBJ databases">
        <title>The Genome Sequence of Phytophthora parasitica P1569.</title>
        <authorList>
            <consortium name="The Broad Institute Genomics Platform"/>
            <person name="Russ C."/>
            <person name="Tyler B."/>
            <person name="Panabieres F."/>
            <person name="Shan W."/>
            <person name="Tripathy S."/>
            <person name="Grunwald N."/>
            <person name="Machado M."/>
            <person name="Johnson C.S."/>
            <person name="Arredondo F."/>
            <person name="Hong C."/>
            <person name="Coffey M."/>
            <person name="Young S.K."/>
            <person name="Zeng Q."/>
            <person name="Gargeya S."/>
            <person name="Fitzgerald M."/>
            <person name="Abouelleil A."/>
            <person name="Alvarado L."/>
            <person name="Chapman S.B."/>
            <person name="Gainer-Dewar J."/>
            <person name="Goldberg J."/>
            <person name="Griggs A."/>
            <person name="Gujja S."/>
            <person name="Hansen M."/>
            <person name="Howarth C."/>
            <person name="Imamovic A."/>
            <person name="Ireland A."/>
            <person name="Larimer J."/>
            <person name="McCowan C."/>
            <person name="Murphy C."/>
            <person name="Pearson M."/>
            <person name="Poon T.W."/>
            <person name="Priest M."/>
            <person name="Roberts A."/>
            <person name="Saif S."/>
            <person name="Shea T."/>
            <person name="Sykes S."/>
            <person name="Wortman J."/>
            <person name="Nusbaum C."/>
            <person name="Birren B."/>
        </authorList>
    </citation>
    <scope>NUCLEOTIDE SEQUENCE [LARGE SCALE GENOMIC DNA]</scope>
    <source>
        <strain evidence="2 3">P1569</strain>
    </source>
</reference>
<keyword evidence="3" id="KW-1185">Reference proteome</keyword>
<dbReference type="HOGENOM" id="CLU_027466_0_0_1"/>
<protein>
    <recommendedName>
        <fullName evidence="1">MULE transposase domain-containing protein</fullName>
    </recommendedName>
</protein>
<sequence>MAREDSQLLMEDMKIFIIVKSQLVPCSICALTRPHKMRYQLLRCSSETCKAAAPYDACQWQGKALTCHELNRVTIVESGTHETLVRERRQPQLTSRLKDYGREMATQGLKPARIRMGMARRFGLSEADMPTLRQMQWFINHYTKKTLHRNDDYDEILGQIDQLTYGPDPDVGNGSDEKQFLVGLPTKRLLHNAARDPGTFVLHIDATFKLYQMAYPVIVCGVSDRCRSFHLVALFITSQRLERLYVKALSSIRRVFTTVTGQQLLVKYVMADAVAGQQHAVNQVFGVDSDYVYLMCFYHVMAKVHEKLKGIPDSLCEGVVADMYDLHFASSQEVYDEQMQIVLEKWSSQEGFRSYFNNIWMKSEFWRWQCFHTPSGYATTNNPVQ</sequence>
<dbReference type="OrthoDB" id="115980at2759"/>
<evidence type="ECO:0000313" key="2">
    <source>
        <dbReference type="EMBL" id="ETI54798.1"/>
    </source>
</evidence>
<dbReference type="AlphaFoldDB" id="V9FVK1"/>
<proteinExistence type="predicted"/>
<name>V9FVK1_PHYNI</name>
<dbReference type="PANTHER" id="PTHR33977:SF1">
    <property type="entry name" value="ZINC ION BINDING PROTEIN"/>
    <property type="match status" value="1"/>
</dbReference>
<gene>
    <name evidence="2" type="ORF">F443_02453</name>
</gene>
<dbReference type="EMBL" id="ANIZ01000436">
    <property type="protein sequence ID" value="ETI54798.1"/>
    <property type="molecule type" value="Genomic_DNA"/>
</dbReference>
<organism evidence="2 3">
    <name type="scientific">Phytophthora nicotianae P1569</name>
    <dbReference type="NCBI Taxonomy" id="1317065"/>
    <lineage>
        <taxon>Eukaryota</taxon>
        <taxon>Sar</taxon>
        <taxon>Stramenopiles</taxon>
        <taxon>Oomycota</taxon>
        <taxon>Peronosporomycetes</taxon>
        <taxon>Peronosporales</taxon>
        <taxon>Peronosporaceae</taxon>
        <taxon>Phytophthora</taxon>
    </lineage>
</organism>
<dbReference type="PANTHER" id="PTHR33977">
    <property type="entry name" value="ZINC ION BINDING PROTEIN"/>
    <property type="match status" value="1"/>
</dbReference>